<protein>
    <submittedName>
        <fullName evidence="1">Uncharacterized protein</fullName>
    </submittedName>
</protein>
<keyword evidence="2" id="KW-1185">Reference proteome</keyword>
<sequence>MSSLAPSPPDFDTACVTNTDLSLGTHTAQLLITSTATPPHYTSHSPLPTSSLSATFPLHLPPSPTSELYPQNPKLQSTLGSSPIGYANNGVPFYSSLSSSNSDAVLGENPVGSPDICMGYVTSADGSPSPYHYKTAPPCLFASSDDKGQGRGVLSVPTDHPDQNYDPHNFTLAYGAWEGSDRWEGGDRSSFVHRFDTKVEGAPFPIGVAADGFLVYSPYDADGALHTGLDNCNGKYYEGTYAYFSTPHFPYLLGCFGPGVYSASDTNTTALLGQPDALTLKCSAGRYHSPEMNPHNQGRNQGGGVCLPCPAGRFMSEAGSPESGFTDPLCQGKCEGGYFCPSGSESPREQVCGGVEYYCPPGSGERIEIEAGFYTTPLTAPSDFGRYNGTGVAGRERASNDENTRSGSAVCDPGYYCLGDGLRRACSEAGNYGNSSGLQTAACVGPCPFGHYCIPSSPTPIKCPAGRYGGQKGLQTPECSGECKKGFYCPEASYNNSQVSCPSGRFGATTGLKTDECSVDCDGGEGFCEPTVCAPGYFCPLHSTSATEEECGGEHLYCPEGSSTPTAVSSGFYTIGDLSEMGKYSSLYDEKVRFAQVECEPGTYCDAGKRLACAPGRYTSVAGSTTDQCEGPCDPGYVCPLESTSARQIRCGGPEFFCPGNTAVPTPVQPGYYSVTGGVDTRSAELVCPRGSFCVAGVARLCPAGRFGGVTGLQTAECEGACERGFYCPEGSTSETQVACPVGRYSGPGAKHADCDGKCRAGFYCPLASFSPTLFQCGGEMSYCPEGSGLPQNVTVGYYSVGGNSTTRHGQQQCVLTDSVAPGKEFVVKNDGDTLNGCPSTTRLTTDDVQAYPQQINVDYHIDPENEYKFTHEYPDDIDNDVALDGAAGADGDADVVTDDAAFPTGDGIHSHLGTDGWDH</sequence>
<dbReference type="PANTHER" id="PTHR46104">
    <property type="entry name" value="GENE 9195-RELATED-RELATED"/>
    <property type="match status" value="1"/>
</dbReference>
<reference evidence="1 2" key="1">
    <citation type="journal article" date="2023" name="Commun. Biol.">
        <title>Genome analysis of Parmales, the sister group of diatoms, reveals the evolutionary specialization of diatoms from phago-mixotrophs to photoautotrophs.</title>
        <authorList>
            <person name="Ban H."/>
            <person name="Sato S."/>
            <person name="Yoshikawa S."/>
            <person name="Yamada K."/>
            <person name="Nakamura Y."/>
            <person name="Ichinomiya M."/>
            <person name="Sato N."/>
            <person name="Blanc-Mathieu R."/>
            <person name="Endo H."/>
            <person name="Kuwata A."/>
            <person name="Ogata H."/>
        </authorList>
    </citation>
    <scope>NUCLEOTIDE SEQUENCE [LARGE SCALE GENOMIC DNA]</scope>
</reference>
<evidence type="ECO:0000313" key="2">
    <source>
        <dbReference type="Proteomes" id="UP001165060"/>
    </source>
</evidence>
<dbReference type="Proteomes" id="UP001165060">
    <property type="component" value="Unassembled WGS sequence"/>
</dbReference>
<gene>
    <name evidence="1" type="ORF">TeGR_g11192</name>
</gene>
<evidence type="ECO:0000313" key="1">
    <source>
        <dbReference type="EMBL" id="GMI28224.1"/>
    </source>
</evidence>
<dbReference type="EMBL" id="BRYB01002960">
    <property type="protein sequence ID" value="GMI28224.1"/>
    <property type="molecule type" value="Genomic_DNA"/>
</dbReference>
<organism evidence="1 2">
    <name type="scientific">Tetraparma gracilis</name>
    <dbReference type="NCBI Taxonomy" id="2962635"/>
    <lineage>
        <taxon>Eukaryota</taxon>
        <taxon>Sar</taxon>
        <taxon>Stramenopiles</taxon>
        <taxon>Ochrophyta</taxon>
        <taxon>Bolidophyceae</taxon>
        <taxon>Parmales</taxon>
        <taxon>Triparmaceae</taxon>
        <taxon>Tetraparma</taxon>
    </lineage>
</organism>
<comment type="caution">
    <text evidence="1">The sequence shown here is derived from an EMBL/GenBank/DDBJ whole genome shotgun (WGS) entry which is preliminary data.</text>
</comment>
<name>A0ABQ6MKS5_9STRA</name>
<accession>A0ABQ6MKS5</accession>
<proteinExistence type="predicted"/>
<dbReference type="PANTHER" id="PTHR46104:SF1">
    <property type="entry name" value="GENE 9195-RELATED"/>
    <property type="match status" value="1"/>
</dbReference>
<dbReference type="SMART" id="SM01411">
    <property type="entry name" value="Ephrin_rec_like"/>
    <property type="match status" value="5"/>
</dbReference>